<keyword evidence="3" id="KW-1185">Reference proteome</keyword>
<evidence type="ECO:0000313" key="3">
    <source>
        <dbReference type="Proteomes" id="UP000748531"/>
    </source>
</evidence>
<evidence type="ECO:0000256" key="1">
    <source>
        <dbReference type="SAM" id="MobiDB-lite"/>
    </source>
</evidence>
<protein>
    <submittedName>
        <fullName evidence="2">Uncharacterized protein</fullName>
    </submittedName>
</protein>
<reference evidence="2" key="1">
    <citation type="submission" date="2019-05" db="EMBL/GenBank/DDBJ databases">
        <title>Annotation for the trematode Paragonimus heterotremus.</title>
        <authorList>
            <person name="Choi Y.-J."/>
        </authorList>
    </citation>
    <scope>NUCLEOTIDE SEQUENCE</scope>
    <source>
        <strain evidence="2">LC</strain>
    </source>
</reference>
<comment type="caution">
    <text evidence="2">The sequence shown here is derived from an EMBL/GenBank/DDBJ whole genome shotgun (WGS) entry which is preliminary data.</text>
</comment>
<name>A0A8J4T2A4_9TREM</name>
<organism evidence="2 3">
    <name type="scientific">Paragonimus heterotremus</name>
    <dbReference type="NCBI Taxonomy" id="100268"/>
    <lineage>
        <taxon>Eukaryota</taxon>
        <taxon>Metazoa</taxon>
        <taxon>Spiralia</taxon>
        <taxon>Lophotrochozoa</taxon>
        <taxon>Platyhelminthes</taxon>
        <taxon>Trematoda</taxon>
        <taxon>Digenea</taxon>
        <taxon>Plagiorchiida</taxon>
        <taxon>Troglotremata</taxon>
        <taxon>Troglotrematidae</taxon>
        <taxon>Paragonimus</taxon>
    </lineage>
</organism>
<dbReference type="EMBL" id="LUCH01008347">
    <property type="protein sequence ID" value="KAF5396364.1"/>
    <property type="molecule type" value="Genomic_DNA"/>
</dbReference>
<dbReference type="AlphaFoldDB" id="A0A8J4T2A4"/>
<gene>
    <name evidence="2" type="ORF">PHET_10815</name>
</gene>
<feature type="region of interest" description="Disordered" evidence="1">
    <location>
        <begin position="77"/>
        <end position="118"/>
    </location>
</feature>
<dbReference type="Proteomes" id="UP000748531">
    <property type="component" value="Unassembled WGS sequence"/>
</dbReference>
<sequence length="177" mass="19891">MLSTHDLSPPNVKSTRTQPMFVDDCADFRLSLRQPPVFHPKDDFESWEFAVTIQLASVHGRSMGPYTLSFLSEKGGENVPYDGRPPHSPTISHLERAAPLQPETGGIGRQHPERPPKARFKGVQTTDLHQVRAKYLRTVPYGPPKPGPALHIRCQTRRKPVGRFDKGKKLWGPWVVG</sequence>
<evidence type="ECO:0000313" key="2">
    <source>
        <dbReference type="EMBL" id="KAF5396364.1"/>
    </source>
</evidence>
<proteinExistence type="predicted"/>
<accession>A0A8J4T2A4</accession>